<evidence type="ECO:0000256" key="5">
    <source>
        <dbReference type="ARBA" id="ARBA00022777"/>
    </source>
</evidence>
<dbReference type="Pfam" id="PF01926">
    <property type="entry name" value="MMR_HSR1"/>
    <property type="match status" value="1"/>
</dbReference>
<keyword evidence="5 10" id="KW-0418">Kinase</keyword>
<evidence type="ECO:0000256" key="2">
    <source>
        <dbReference type="ARBA" id="ARBA00022527"/>
    </source>
</evidence>
<dbReference type="InterPro" id="IPR008271">
    <property type="entry name" value="Ser/Thr_kinase_AS"/>
</dbReference>
<evidence type="ECO:0000256" key="8">
    <source>
        <dbReference type="ARBA" id="ARBA00048679"/>
    </source>
</evidence>
<protein>
    <recommendedName>
        <fullName evidence="1">non-specific serine/threonine protein kinase</fullName>
        <ecNumber evidence="1">2.7.11.1</ecNumber>
    </recommendedName>
</protein>
<evidence type="ECO:0000256" key="7">
    <source>
        <dbReference type="ARBA" id="ARBA00047899"/>
    </source>
</evidence>
<name>A0A6B3NFI7_9CYAN</name>
<dbReference type="Gene3D" id="3.40.50.300">
    <property type="entry name" value="P-loop containing nucleotide triphosphate hydrolases"/>
    <property type="match status" value="1"/>
</dbReference>
<sequence>MIQEDIRIQKELDQLNQLLSKDGRYQIVKFLKEGGFGKTWEVDDRGTPKVLKILHNQEDKAIELFKREAEVLKKLNHPGIPKVESDGYFELQQEGENPPLHCLVMEKIEGLDLEKWLEQHGNQSITQRQAIAWLKQLAEILTLVHEQKYFHRDIKPSNIMLRPNSQLALIDFGGVREVTDTYLEKHKQRRVTEIYSSGYTPPEQIAGKADYRSDFFALGRSFVNLLTCRQIRDFGDNLLIGKLEENWRDSATQISEPLADLIDDLMAPLPKQRPKDAQDILERLEIIEIDSYVLSILPELTQLTKLVVEPILRNQLRQWARQSRIPKIALYGRTGAGKSSLVNAIMGKQVAGVRIDKPETLDPESYTCQRNGRKLEIVDSRGVGEKSKEDPAFKPAIDYVVEQKVDILLFVIPAKERGYVTQDVEFLKTLRQEHNKAHNAELPIILVINQIDVVDPAREWNKNTLYDLSLESRDDSSTPSNAREQKEINIIKCIKARLEDYRELTNTYVPVSVCWQKYEDTRYNIDQLELQIYNSIPDDAAKYSFGGVTTGKPLKQAIASKLKLTAAWFTFSVGWVPRVTRFIQNLLVKMITKIATPDQYQNITIEEFLEQLGVRPTQIKFSNVAMTLAIGEAAISYFIEGKPLEEARRAFVQEEEHRKTELQDAQTKDVIKILRKIDRDISDRYGIPPLYKDGDSN</sequence>
<evidence type="ECO:0000259" key="9">
    <source>
        <dbReference type="PROSITE" id="PS50011"/>
    </source>
</evidence>
<dbReference type="InterPro" id="IPR006073">
    <property type="entry name" value="GTP-bd"/>
</dbReference>
<gene>
    <name evidence="10" type="ORF">F6J89_10255</name>
</gene>
<dbReference type="EC" id="2.7.11.1" evidence="1"/>
<evidence type="ECO:0000256" key="3">
    <source>
        <dbReference type="ARBA" id="ARBA00022679"/>
    </source>
</evidence>
<dbReference type="InterPro" id="IPR027417">
    <property type="entry name" value="P-loop_NTPase"/>
</dbReference>
<keyword evidence="4" id="KW-0547">Nucleotide-binding</keyword>
<dbReference type="SUPFAM" id="SSF56112">
    <property type="entry name" value="Protein kinase-like (PK-like)"/>
    <property type="match status" value="1"/>
</dbReference>
<dbReference type="Gene3D" id="1.10.510.10">
    <property type="entry name" value="Transferase(Phosphotransferase) domain 1"/>
    <property type="match status" value="1"/>
</dbReference>
<dbReference type="CDD" id="cd14014">
    <property type="entry name" value="STKc_PknB_like"/>
    <property type="match status" value="1"/>
</dbReference>
<evidence type="ECO:0000256" key="4">
    <source>
        <dbReference type="ARBA" id="ARBA00022741"/>
    </source>
</evidence>
<dbReference type="AlphaFoldDB" id="A0A6B3NFI7"/>
<comment type="catalytic activity">
    <reaction evidence="7">
        <text>L-threonyl-[protein] + ATP = O-phospho-L-threonyl-[protein] + ADP + H(+)</text>
        <dbReference type="Rhea" id="RHEA:46608"/>
        <dbReference type="Rhea" id="RHEA-COMP:11060"/>
        <dbReference type="Rhea" id="RHEA-COMP:11605"/>
        <dbReference type="ChEBI" id="CHEBI:15378"/>
        <dbReference type="ChEBI" id="CHEBI:30013"/>
        <dbReference type="ChEBI" id="CHEBI:30616"/>
        <dbReference type="ChEBI" id="CHEBI:61977"/>
        <dbReference type="ChEBI" id="CHEBI:456216"/>
        <dbReference type="EC" id="2.7.11.1"/>
    </reaction>
</comment>
<evidence type="ECO:0000313" key="10">
    <source>
        <dbReference type="EMBL" id="NER27998.1"/>
    </source>
</evidence>
<dbReference type="InterPro" id="IPR000719">
    <property type="entry name" value="Prot_kinase_dom"/>
</dbReference>
<dbReference type="GO" id="GO:0005525">
    <property type="term" value="F:GTP binding"/>
    <property type="evidence" value="ECO:0007669"/>
    <property type="project" value="InterPro"/>
</dbReference>
<dbReference type="Gene3D" id="3.30.200.20">
    <property type="entry name" value="Phosphorylase Kinase, domain 1"/>
    <property type="match status" value="1"/>
</dbReference>
<dbReference type="SUPFAM" id="SSF52540">
    <property type="entry name" value="P-loop containing nucleoside triphosphate hydrolases"/>
    <property type="match status" value="1"/>
</dbReference>
<reference evidence="10" key="1">
    <citation type="submission" date="2019-11" db="EMBL/GenBank/DDBJ databases">
        <title>Genomic insights into an expanded diversity of filamentous marine cyanobacteria reveals the extraordinary biosynthetic potential of Moorea and Okeania.</title>
        <authorList>
            <person name="Ferreira Leao T."/>
            <person name="Wang M."/>
            <person name="Moss N."/>
            <person name="Da Silva R."/>
            <person name="Sanders J."/>
            <person name="Nurk S."/>
            <person name="Gurevich A."/>
            <person name="Humphrey G."/>
            <person name="Reher R."/>
            <person name="Zhu Q."/>
            <person name="Belda-Ferre P."/>
            <person name="Glukhov E."/>
            <person name="Rex R."/>
            <person name="Dorrestein P.C."/>
            <person name="Knight R."/>
            <person name="Pevzner P."/>
            <person name="Gerwick W.H."/>
            <person name="Gerwick L."/>
        </authorList>
    </citation>
    <scope>NUCLEOTIDE SEQUENCE</scope>
    <source>
        <strain evidence="10">SIO1C4</strain>
    </source>
</reference>
<dbReference type="PANTHER" id="PTHR24363">
    <property type="entry name" value="SERINE/THREONINE PROTEIN KINASE"/>
    <property type="match status" value="1"/>
</dbReference>
<dbReference type="EMBL" id="JAAHFQ010000158">
    <property type="protein sequence ID" value="NER27998.1"/>
    <property type="molecule type" value="Genomic_DNA"/>
</dbReference>
<feature type="domain" description="Protein kinase" evidence="9">
    <location>
        <begin position="25"/>
        <end position="293"/>
    </location>
</feature>
<dbReference type="PANTHER" id="PTHR24363:SF0">
    <property type="entry name" value="SERINE_THREONINE KINASE LIKE DOMAIN CONTAINING 1"/>
    <property type="match status" value="1"/>
</dbReference>
<keyword evidence="6" id="KW-0067">ATP-binding</keyword>
<evidence type="ECO:0000256" key="6">
    <source>
        <dbReference type="ARBA" id="ARBA00022840"/>
    </source>
</evidence>
<dbReference type="InterPro" id="IPR011009">
    <property type="entry name" value="Kinase-like_dom_sf"/>
</dbReference>
<dbReference type="PROSITE" id="PS50011">
    <property type="entry name" value="PROTEIN_KINASE_DOM"/>
    <property type="match status" value="1"/>
</dbReference>
<dbReference type="GO" id="GO:0004674">
    <property type="term" value="F:protein serine/threonine kinase activity"/>
    <property type="evidence" value="ECO:0007669"/>
    <property type="project" value="UniProtKB-KW"/>
</dbReference>
<proteinExistence type="predicted"/>
<dbReference type="SMART" id="SM00220">
    <property type="entry name" value="S_TKc"/>
    <property type="match status" value="1"/>
</dbReference>
<dbReference type="PROSITE" id="PS00108">
    <property type="entry name" value="PROTEIN_KINASE_ST"/>
    <property type="match status" value="1"/>
</dbReference>
<comment type="caution">
    <text evidence="10">The sequence shown here is derived from an EMBL/GenBank/DDBJ whole genome shotgun (WGS) entry which is preliminary data.</text>
</comment>
<accession>A0A6B3NFI7</accession>
<comment type="catalytic activity">
    <reaction evidence="8">
        <text>L-seryl-[protein] + ATP = O-phospho-L-seryl-[protein] + ADP + H(+)</text>
        <dbReference type="Rhea" id="RHEA:17989"/>
        <dbReference type="Rhea" id="RHEA-COMP:9863"/>
        <dbReference type="Rhea" id="RHEA-COMP:11604"/>
        <dbReference type="ChEBI" id="CHEBI:15378"/>
        <dbReference type="ChEBI" id="CHEBI:29999"/>
        <dbReference type="ChEBI" id="CHEBI:30616"/>
        <dbReference type="ChEBI" id="CHEBI:83421"/>
        <dbReference type="ChEBI" id="CHEBI:456216"/>
        <dbReference type="EC" id="2.7.11.1"/>
    </reaction>
</comment>
<evidence type="ECO:0000256" key="1">
    <source>
        <dbReference type="ARBA" id="ARBA00012513"/>
    </source>
</evidence>
<dbReference type="Pfam" id="PF00069">
    <property type="entry name" value="Pkinase"/>
    <property type="match status" value="1"/>
</dbReference>
<organism evidence="10">
    <name type="scientific">Symploca sp. SIO1C4</name>
    <dbReference type="NCBI Taxonomy" id="2607765"/>
    <lineage>
        <taxon>Bacteria</taxon>
        <taxon>Bacillati</taxon>
        <taxon>Cyanobacteriota</taxon>
        <taxon>Cyanophyceae</taxon>
        <taxon>Coleofasciculales</taxon>
        <taxon>Coleofasciculaceae</taxon>
        <taxon>Symploca</taxon>
    </lineage>
</organism>
<keyword evidence="2" id="KW-0723">Serine/threonine-protein kinase</keyword>
<keyword evidence="3" id="KW-0808">Transferase</keyword>
<dbReference type="GO" id="GO:0005524">
    <property type="term" value="F:ATP binding"/>
    <property type="evidence" value="ECO:0007669"/>
    <property type="project" value="UniProtKB-KW"/>
</dbReference>